<evidence type="ECO:0000313" key="1">
    <source>
        <dbReference type="EMBL" id="SYX90497.1"/>
    </source>
</evidence>
<dbReference type="Gene3D" id="2.40.400.10">
    <property type="entry name" value="Acetoacetate decarboxylase-like"/>
    <property type="match status" value="1"/>
</dbReference>
<organism evidence="1 2">
    <name type="scientific">Pseudomonas reidholzensis</name>
    <dbReference type="NCBI Taxonomy" id="1785162"/>
    <lineage>
        <taxon>Bacteria</taxon>
        <taxon>Pseudomonadati</taxon>
        <taxon>Pseudomonadota</taxon>
        <taxon>Gammaproteobacteria</taxon>
        <taxon>Pseudomonadales</taxon>
        <taxon>Pseudomonadaceae</taxon>
        <taxon>Pseudomonas</taxon>
    </lineage>
</organism>
<proteinExistence type="predicted"/>
<dbReference type="InterPro" id="IPR023375">
    <property type="entry name" value="ADC_dom_sf"/>
</dbReference>
<accession>A0A383RTV4</accession>
<reference evidence="2" key="1">
    <citation type="submission" date="2018-08" db="EMBL/GenBank/DDBJ databases">
        <authorList>
            <person name="Blom J."/>
        </authorList>
    </citation>
    <scope>NUCLEOTIDE SEQUENCE [LARGE SCALE GENOMIC DNA]</scope>
    <source>
        <strain evidence="2">CCOS 865</strain>
    </source>
</reference>
<protein>
    <submittedName>
        <fullName evidence="1">Acetoacetate decarboxylase</fullName>
    </submittedName>
</protein>
<gene>
    <name evidence="1" type="ORF">CCOS865_02764</name>
</gene>
<dbReference type="Proteomes" id="UP000263595">
    <property type="component" value="Unassembled WGS sequence"/>
</dbReference>
<dbReference type="InterPro" id="IPR010451">
    <property type="entry name" value="Acetoacetate_decarboxylase"/>
</dbReference>
<dbReference type="AlphaFoldDB" id="A0A383RTV4"/>
<keyword evidence="2" id="KW-1185">Reference proteome</keyword>
<dbReference type="Pfam" id="PF06314">
    <property type="entry name" value="ADC"/>
    <property type="match status" value="1"/>
</dbReference>
<evidence type="ECO:0000313" key="2">
    <source>
        <dbReference type="Proteomes" id="UP000263595"/>
    </source>
</evidence>
<dbReference type="SUPFAM" id="SSF160104">
    <property type="entry name" value="Acetoacetate decarboxylase-like"/>
    <property type="match status" value="1"/>
</dbReference>
<dbReference type="GO" id="GO:0016829">
    <property type="term" value="F:lyase activity"/>
    <property type="evidence" value="ECO:0007669"/>
    <property type="project" value="InterPro"/>
</dbReference>
<dbReference type="EMBL" id="UNOZ01000019">
    <property type="protein sequence ID" value="SYX90497.1"/>
    <property type="molecule type" value="Genomic_DNA"/>
</dbReference>
<name>A0A383RTV4_9PSED</name>
<dbReference type="RefSeq" id="WP_119141780.1">
    <property type="nucleotide sequence ID" value="NZ_CBCSFL010000007.1"/>
</dbReference>
<dbReference type="OrthoDB" id="1950454at2"/>
<sequence>MTKIKSAEAFMGPFSFDGKSSIAPSPPWHYAADFITVECTVDPETLEKLLPPGLTLNPQERGVVSVSFVDWQACTNGAEELLDPIRAQYRECIILASVLFEGTPMHYCPYIIVDQDTSLARGWALGYPKKIGSVWVTRTLGVSSIASPLLEAGSVFAGTVSVKDRRLADGHVKITGPADASAVTFGSKPIVALRHFPSMFEGEEDKPAVYELVRLQGENVTASPVWQGDGHLEIFDSATEVLSHLKPQRVGRGWRYSLAMTNKNNYLLRDLRNLDAAQ</sequence>